<keyword evidence="3" id="KW-0804">Transcription</keyword>
<dbReference type="Pfam" id="PF03165">
    <property type="entry name" value="MH1"/>
    <property type="match status" value="1"/>
</dbReference>
<dbReference type="PANTHER" id="PTHR13703:SF68">
    <property type="entry name" value="MOTHERS AGAINST DECAPENTAPLEGIC HOMOLOG"/>
    <property type="match status" value="1"/>
</dbReference>
<evidence type="ECO:0000313" key="8">
    <source>
        <dbReference type="Proteomes" id="UP000812440"/>
    </source>
</evidence>
<evidence type="ECO:0000256" key="1">
    <source>
        <dbReference type="ARBA" id="ARBA00004123"/>
    </source>
</evidence>
<dbReference type="PANTHER" id="PTHR13703">
    <property type="entry name" value="SMAD"/>
    <property type="match status" value="1"/>
</dbReference>
<protein>
    <recommendedName>
        <fullName evidence="6">MH1 domain-containing protein</fullName>
    </recommendedName>
</protein>
<dbReference type="InterPro" id="IPR013019">
    <property type="entry name" value="MAD_homology_MH1"/>
</dbReference>
<dbReference type="GO" id="GO:0071144">
    <property type="term" value="C:heteromeric SMAD protein complex"/>
    <property type="evidence" value="ECO:0007669"/>
    <property type="project" value="TreeGrafter"/>
</dbReference>
<name>A0A8T2ICE1_9PIPI</name>
<dbReference type="Proteomes" id="UP000812440">
    <property type="component" value="Unassembled WGS sequence"/>
</dbReference>
<dbReference type="Gene3D" id="3.90.520.10">
    <property type="entry name" value="SMAD MH1 domain"/>
    <property type="match status" value="1"/>
</dbReference>
<dbReference type="EMBL" id="JAACNH010022608">
    <property type="protein sequence ID" value="KAG8428884.1"/>
    <property type="molecule type" value="Genomic_DNA"/>
</dbReference>
<dbReference type="SUPFAM" id="SSF56366">
    <property type="entry name" value="SMAD MH1 domain"/>
    <property type="match status" value="1"/>
</dbReference>
<comment type="subcellular location">
    <subcellularLocation>
        <location evidence="1">Nucleus</location>
    </subcellularLocation>
</comment>
<dbReference type="GO" id="GO:0030154">
    <property type="term" value="P:cell differentiation"/>
    <property type="evidence" value="ECO:0007669"/>
    <property type="project" value="TreeGrafter"/>
</dbReference>
<feature type="domain" description="MH1" evidence="6">
    <location>
        <begin position="1"/>
        <end position="60"/>
    </location>
</feature>
<dbReference type="GO" id="GO:0000981">
    <property type="term" value="F:DNA-binding transcription factor activity, RNA polymerase II-specific"/>
    <property type="evidence" value="ECO:0007669"/>
    <property type="project" value="TreeGrafter"/>
</dbReference>
<feature type="compositionally biased region" description="Pro residues" evidence="5">
    <location>
        <begin position="103"/>
        <end position="122"/>
    </location>
</feature>
<evidence type="ECO:0000313" key="7">
    <source>
        <dbReference type="EMBL" id="KAG8428884.1"/>
    </source>
</evidence>
<gene>
    <name evidence="7" type="ORF">GDO86_019019</name>
</gene>
<organism evidence="7 8">
    <name type="scientific">Hymenochirus boettgeri</name>
    <name type="common">Congo dwarf clawed frog</name>
    <dbReference type="NCBI Taxonomy" id="247094"/>
    <lineage>
        <taxon>Eukaryota</taxon>
        <taxon>Metazoa</taxon>
        <taxon>Chordata</taxon>
        <taxon>Craniata</taxon>
        <taxon>Vertebrata</taxon>
        <taxon>Euteleostomi</taxon>
        <taxon>Amphibia</taxon>
        <taxon>Batrachia</taxon>
        <taxon>Anura</taxon>
        <taxon>Pipoidea</taxon>
        <taxon>Pipidae</taxon>
        <taxon>Pipinae</taxon>
        <taxon>Hymenochirus</taxon>
    </lineage>
</organism>
<evidence type="ECO:0000256" key="3">
    <source>
        <dbReference type="ARBA" id="ARBA00023163"/>
    </source>
</evidence>
<dbReference type="GO" id="GO:0060395">
    <property type="term" value="P:SMAD protein signal transduction"/>
    <property type="evidence" value="ECO:0007669"/>
    <property type="project" value="TreeGrafter"/>
</dbReference>
<sequence length="142" mass="15960">QVAGRKGFPHVIYARLWRWPDLHKNELKHVKFCQFAFDLKYDSVCVNPYHYERVVSPGVGLSIPSAGTTPCRSVKEEYTHECEMEAASCLPTSPEMPQAIKLPPLPAMPQPEPYRQPLPPLALPKSPQTAVSMYPNMPMSPS</sequence>
<dbReference type="InterPro" id="IPR036578">
    <property type="entry name" value="SMAD_MH1_sf"/>
</dbReference>
<comment type="caution">
    <text evidence="7">The sequence shown here is derived from an EMBL/GenBank/DDBJ whole genome shotgun (WGS) entry which is preliminary data.</text>
</comment>
<evidence type="ECO:0000256" key="5">
    <source>
        <dbReference type="SAM" id="MobiDB-lite"/>
    </source>
</evidence>
<dbReference type="GO" id="GO:0000978">
    <property type="term" value="F:RNA polymerase II cis-regulatory region sequence-specific DNA binding"/>
    <property type="evidence" value="ECO:0007669"/>
    <property type="project" value="TreeGrafter"/>
</dbReference>
<dbReference type="GO" id="GO:0030509">
    <property type="term" value="P:BMP signaling pathway"/>
    <property type="evidence" value="ECO:0007669"/>
    <property type="project" value="TreeGrafter"/>
</dbReference>
<reference evidence="7" key="1">
    <citation type="thesis" date="2020" institute="ProQuest LLC" country="789 East Eisenhower Parkway, Ann Arbor, MI, USA">
        <title>Comparative Genomics and Chromosome Evolution.</title>
        <authorList>
            <person name="Mudd A.B."/>
        </authorList>
    </citation>
    <scope>NUCLEOTIDE SEQUENCE</scope>
    <source>
        <strain evidence="7">Female2</strain>
        <tissue evidence="7">Blood</tissue>
    </source>
</reference>
<dbReference type="GO" id="GO:0070411">
    <property type="term" value="F:I-SMAD binding"/>
    <property type="evidence" value="ECO:0007669"/>
    <property type="project" value="TreeGrafter"/>
</dbReference>
<keyword evidence="8" id="KW-1185">Reference proteome</keyword>
<evidence type="ECO:0000256" key="2">
    <source>
        <dbReference type="ARBA" id="ARBA00023015"/>
    </source>
</evidence>
<accession>A0A8T2ICE1</accession>
<dbReference type="GO" id="GO:0009653">
    <property type="term" value="P:anatomical structure morphogenesis"/>
    <property type="evidence" value="ECO:0007669"/>
    <property type="project" value="TreeGrafter"/>
</dbReference>
<feature type="non-terminal residue" evidence="7">
    <location>
        <position position="1"/>
    </location>
</feature>
<feature type="non-terminal residue" evidence="7">
    <location>
        <position position="142"/>
    </location>
</feature>
<dbReference type="AlphaFoldDB" id="A0A8T2ICE1"/>
<evidence type="ECO:0000256" key="4">
    <source>
        <dbReference type="ARBA" id="ARBA00023242"/>
    </source>
</evidence>
<dbReference type="SMART" id="SM00523">
    <property type="entry name" value="DWA"/>
    <property type="match status" value="1"/>
</dbReference>
<dbReference type="PROSITE" id="PS51075">
    <property type="entry name" value="MH1"/>
    <property type="match status" value="1"/>
</dbReference>
<proteinExistence type="predicted"/>
<dbReference type="OrthoDB" id="5875866at2759"/>
<keyword evidence="2" id="KW-0805">Transcription regulation</keyword>
<evidence type="ECO:0000259" key="6">
    <source>
        <dbReference type="PROSITE" id="PS51075"/>
    </source>
</evidence>
<dbReference type="InterPro" id="IPR003619">
    <property type="entry name" value="MAD_homology1_Dwarfin-type"/>
</dbReference>
<keyword evidence="4" id="KW-0539">Nucleus</keyword>
<dbReference type="InterPro" id="IPR013790">
    <property type="entry name" value="Dwarfin"/>
</dbReference>
<feature type="region of interest" description="Disordered" evidence="5">
    <location>
        <begin position="100"/>
        <end position="142"/>
    </location>
</feature>